<gene>
    <name evidence="4" type="primary">LOC124294046</name>
</gene>
<name>A0ABM3G029_NEOLC</name>
<dbReference type="Gene3D" id="3.50.50.60">
    <property type="entry name" value="FAD/NAD(P)-binding domain"/>
    <property type="match status" value="1"/>
</dbReference>
<dbReference type="SUPFAM" id="SSF54373">
    <property type="entry name" value="FAD-linked reductases, C-terminal domain"/>
    <property type="match status" value="1"/>
</dbReference>
<evidence type="ECO:0000313" key="4">
    <source>
        <dbReference type="RefSeq" id="XP_046593618.1"/>
    </source>
</evidence>
<keyword evidence="3" id="KW-1185">Reference proteome</keyword>
<dbReference type="Proteomes" id="UP000829291">
    <property type="component" value="Chromosome 1"/>
</dbReference>
<dbReference type="PIRSF" id="PIRSF000137">
    <property type="entry name" value="Alcohol_oxidase"/>
    <property type="match status" value="1"/>
</dbReference>
<comment type="similarity">
    <text evidence="1">Belongs to the GMC oxidoreductase family.</text>
</comment>
<dbReference type="Gene3D" id="3.30.560.10">
    <property type="entry name" value="Glucose Oxidase, domain 3"/>
    <property type="match status" value="1"/>
</dbReference>
<dbReference type="PROSITE" id="PS00624">
    <property type="entry name" value="GMC_OXRED_2"/>
    <property type="match status" value="1"/>
</dbReference>
<dbReference type="PANTHER" id="PTHR11552">
    <property type="entry name" value="GLUCOSE-METHANOL-CHOLINE GMC OXIDOREDUCTASE"/>
    <property type="match status" value="1"/>
</dbReference>
<dbReference type="Pfam" id="PF00732">
    <property type="entry name" value="GMC_oxred_N"/>
    <property type="match status" value="1"/>
</dbReference>
<proteinExistence type="inferred from homology"/>
<dbReference type="RefSeq" id="XP_046593618.1">
    <property type="nucleotide sequence ID" value="XM_046737662.1"/>
</dbReference>
<dbReference type="InterPro" id="IPR007867">
    <property type="entry name" value="GMC_OxRtase_C"/>
</dbReference>
<dbReference type="InterPro" id="IPR036188">
    <property type="entry name" value="FAD/NAD-bd_sf"/>
</dbReference>
<evidence type="ECO:0000256" key="1">
    <source>
        <dbReference type="ARBA" id="ARBA00010790"/>
    </source>
</evidence>
<dbReference type="GeneID" id="124294046"/>
<evidence type="ECO:0000313" key="3">
    <source>
        <dbReference type="Proteomes" id="UP000829291"/>
    </source>
</evidence>
<reference evidence="4" key="1">
    <citation type="submission" date="2025-08" db="UniProtKB">
        <authorList>
            <consortium name="RefSeq"/>
        </authorList>
    </citation>
    <scope>IDENTIFICATION</scope>
    <source>
        <tissue evidence="4">Thorax and Abdomen</tissue>
    </source>
</reference>
<dbReference type="PANTHER" id="PTHR11552:SF217">
    <property type="entry name" value="GLUCOSE DEHYDROGENASE [FAD, QUINONE]"/>
    <property type="match status" value="1"/>
</dbReference>
<dbReference type="Pfam" id="PF05199">
    <property type="entry name" value="GMC_oxred_C"/>
    <property type="match status" value="1"/>
</dbReference>
<sequence length="609" mass="66141">MRMEYNYALPETCNADYLGQSIASICNVTSYYFFLSILETFVRRKQRIAQTCERITPIHIPDAEYDFVVVGGGAAGSVVAARLSENPSWKVLLVEAGPDELIAASVPGFTYVVTESSNEWGYQSTNEAYACQGSNGSCSITQAKTLGGGMSHNAMIYLRGSPYIFDQWAAMGNEGWSWEEVLPFFKKSENNGDIDSVGRKYHGTNGPLFVERFPSKPPFANVILEAAKEAGFGLSNDLNGDDPIGFTILQTTSHRGARRSSAAAYLRPIRHRKNLQITLNSTCTRVIIENRRAVGIEYYKDGKLYTVRASREVILSAGAVRSPHLLLLSGVGPEEDLKSYGIEVIENLPGVGCNFHDHVVFPISFTIDEPDVYDNNWAALAEYIAFQTGPLSNTGLGQVAGALPSGITTPNLPDNHIVAMAYAAGCAPGGIGLLSSDGKREIEFWAGYEHPKCRGKISLASSDPLEYPSITVNYLCHPDDIAGVVKAVEYTLQLADAPALKAYNMTLAATPFEPCSTYTFASRKYWECAAHYNATGEFHVAGSCKMGPSSDPLAVVDPRLRVYGIQGLRVADASIMPQVTTANTGSVCVMIGERAAHMIKQDWGYTDAV</sequence>
<evidence type="ECO:0000259" key="2">
    <source>
        <dbReference type="PROSITE" id="PS00624"/>
    </source>
</evidence>
<dbReference type="InterPro" id="IPR000172">
    <property type="entry name" value="GMC_OxRdtase_N"/>
</dbReference>
<feature type="domain" description="Glucose-methanol-choline oxidoreductase N-terminal" evidence="2">
    <location>
        <begin position="318"/>
        <end position="332"/>
    </location>
</feature>
<dbReference type="InterPro" id="IPR012132">
    <property type="entry name" value="GMC_OxRdtase"/>
</dbReference>
<dbReference type="SUPFAM" id="SSF51905">
    <property type="entry name" value="FAD/NAD(P)-binding domain"/>
    <property type="match status" value="1"/>
</dbReference>
<protein>
    <submittedName>
        <fullName evidence="4">Glucose dehydrogenase [FAD, quinone]-like isoform X1</fullName>
    </submittedName>
</protein>
<accession>A0ABM3G029</accession>
<organism evidence="3 4">
    <name type="scientific">Neodiprion lecontei</name>
    <name type="common">Redheaded pine sawfly</name>
    <dbReference type="NCBI Taxonomy" id="441921"/>
    <lineage>
        <taxon>Eukaryota</taxon>
        <taxon>Metazoa</taxon>
        <taxon>Ecdysozoa</taxon>
        <taxon>Arthropoda</taxon>
        <taxon>Hexapoda</taxon>
        <taxon>Insecta</taxon>
        <taxon>Pterygota</taxon>
        <taxon>Neoptera</taxon>
        <taxon>Endopterygota</taxon>
        <taxon>Hymenoptera</taxon>
        <taxon>Tenthredinoidea</taxon>
        <taxon>Diprionidae</taxon>
        <taxon>Diprioninae</taxon>
        <taxon>Neodiprion</taxon>
    </lineage>
</organism>